<proteinExistence type="predicted"/>
<dbReference type="SFLD" id="SFLDS00003">
    <property type="entry name" value="Haloacid_Dehalogenase"/>
    <property type="match status" value="1"/>
</dbReference>
<protein>
    <recommendedName>
        <fullName evidence="5">Magnesium-dependent phosphatase-1</fullName>
    </recommendedName>
</protein>
<keyword evidence="4" id="KW-1185">Reference proteome</keyword>
<dbReference type="SFLD" id="SFLDG01131">
    <property type="entry name" value="C1.5.2:_MDP_Like"/>
    <property type="match status" value="1"/>
</dbReference>
<dbReference type="SUPFAM" id="SSF56784">
    <property type="entry name" value="HAD-like"/>
    <property type="match status" value="1"/>
</dbReference>
<dbReference type="SFLD" id="SFLDG01129">
    <property type="entry name" value="C1.5:_HAD__Beta-PGM__Phosphata"/>
    <property type="match status" value="1"/>
</dbReference>
<dbReference type="STRING" id="763407.A0A167PPR3"/>
<dbReference type="Proteomes" id="UP000077315">
    <property type="component" value="Unassembled WGS sequence"/>
</dbReference>
<dbReference type="OrthoDB" id="2865258at2759"/>
<evidence type="ECO:0000313" key="3">
    <source>
        <dbReference type="EMBL" id="OAD78318.1"/>
    </source>
</evidence>
<evidence type="ECO:0000313" key="4">
    <source>
        <dbReference type="Proteomes" id="UP000077315"/>
    </source>
</evidence>
<dbReference type="AlphaFoldDB" id="A0A167PPR3"/>
<dbReference type="Pfam" id="PF12689">
    <property type="entry name" value="Acid_PPase"/>
    <property type="match status" value="1"/>
</dbReference>
<feature type="coiled-coil region" evidence="1">
    <location>
        <begin position="242"/>
        <end position="276"/>
    </location>
</feature>
<dbReference type="InterPro" id="IPR010036">
    <property type="entry name" value="MDP_1_eu_arc"/>
</dbReference>
<dbReference type="InParanoid" id="A0A167PPR3"/>
<dbReference type="RefSeq" id="XP_018296358.1">
    <property type="nucleotide sequence ID" value="XM_018438160.1"/>
</dbReference>
<name>A0A167PPR3_PHYB8</name>
<feature type="compositionally biased region" description="Low complexity" evidence="2">
    <location>
        <begin position="319"/>
        <end position="334"/>
    </location>
</feature>
<dbReference type="EMBL" id="KV440973">
    <property type="protein sequence ID" value="OAD78318.1"/>
    <property type="molecule type" value="Genomic_DNA"/>
</dbReference>
<sequence length="409" mass="47170">MTIDQEFIGSLPRLPKLIVFDLDYTIWPQWIDYTYGPPYTYIESKNALINSYKERLELYPDFTAIVALIHSFPDTKMAVASRTSTPDWAKLALETFVIPEMDNMPLYDAFSYLEIFPARKLEHFAAISEASGIDCKDMLFFDDESRNREVYISHLNTKLDLEKEKAVQNERESKIVKERLDEEKSKYLRILDRFKLYKGLESQNLVDNFTEKDKLDRLNNIRSLEAELLLVHGIEDASMNLAEEYIHRMNVLKDRLNSLKSQNEKLRCELNDSKRQLNNHIRFKTFQNQPGNITRCSSESGIVFNQESEKDPGSLSLVDTSKSDSNADSNATASRQHRCKNKSKNINESINGILSSQLLVLSKKIGKLVDRQPKFVPEMKPLINYQDDLGDLGDLGMIIDTFYTMFSPG</sequence>
<evidence type="ECO:0008006" key="5">
    <source>
        <dbReference type="Google" id="ProtNLM"/>
    </source>
</evidence>
<accession>A0A167PPR3</accession>
<dbReference type="PANTHER" id="PTHR17901:SF14">
    <property type="entry name" value="MAGNESIUM-DEPENDENT PHOSPHATASE 1"/>
    <property type="match status" value="1"/>
</dbReference>
<organism evidence="3 4">
    <name type="scientific">Phycomyces blakesleeanus (strain ATCC 8743b / DSM 1359 / FGSC 10004 / NBRC 33097 / NRRL 1555)</name>
    <dbReference type="NCBI Taxonomy" id="763407"/>
    <lineage>
        <taxon>Eukaryota</taxon>
        <taxon>Fungi</taxon>
        <taxon>Fungi incertae sedis</taxon>
        <taxon>Mucoromycota</taxon>
        <taxon>Mucoromycotina</taxon>
        <taxon>Mucoromycetes</taxon>
        <taxon>Mucorales</taxon>
        <taxon>Phycomycetaceae</taxon>
        <taxon>Phycomyces</taxon>
    </lineage>
</organism>
<keyword evidence="1" id="KW-0175">Coiled coil</keyword>
<dbReference type="NCBIfam" id="TIGR01685">
    <property type="entry name" value="MDP-1"/>
    <property type="match status" value="1"/>
</dbReference>
<gene>
    <name evidence="3" type="ORF">PHYBLDRAFT_179518</name>
</gene>
<evidence type="ECO:0000256" key="2">
    <source>
        <dbReference type="SAM" id="MobiDB-lite"/>
    </source>
</evidence>
<dbReference type="VEuPathDB" id="FungiDB:PHYBLDRAFT_179518"/>
<dbReference type="InterPro" id="IPR036412">
    <property type="entry name" value="HAD-like_sf"/>
</dbReference>
<feature type="region of interest" description="Disordered" evidence="2">
    <location>
        <begin position="306"/>
        <end position="340"/>
    </location>
</feature>
<dbReference type="Gene3D" id="3.40.50.1000">
    <property type="entry name" value="HAD superfamily/HAD-like"/>
    <property type="match status" value="1"/>
</dbReference>
<dbReference type="GO" id="GO:0003993">
    <property type="term" value="F:acid phosphatase activity"/>
    <property type="evidence" value="ECO:0007669"/>
    <property type="project" value="TreeGrafter"/>
</dbReference>
<dbReference type="PANTHER" id="PTHR17901">
    <property type="entry name" value="MAGNESIUM-DEPENDENT PHOSPHATASE 1 MDP1"/>
    <property type="match status" value="1"/>
</dbReference>
<reference evidence="4" key="1">
    <citation type="submission" date="2015-06" db="EMBL/GenBank/DDBJ databases">
        <title>Expansion of signal transduction pathways in fungi by whole-genome duplication.</title>
        <authorList>
            <consortium name="DOE Joint Genome Institute"/>
            <person name="Corrochano L.M."/>
            <person name="Kuo A."/>
            <person name="Marcet-Houben M."/>
            <person name="Polaino S."/>
            <person name="Salamov A."/>
            <person name="Villalobos J.M."/>
            <person name="Alvarez M.I."/>
            <person name="Avalos J."/>
            <person name="Benito E.P."/>
            <person name="Benoit I."/>
            <person name="Burger G."/>
            <person name="Camino L.P."/>
            <person name="Canovas D."/>
            <person name="Cerda-Olmedo E."/>
            <person name="Cheng J.-F."/>
            <person name="Dominguez A."/>
            <person name="Elias M."/>
            <person name="Eslava A.P."/>
            <person name="Glaser F."/>
            <person name="Grimwood J."/>
            <person name="Gutierrez G."/>
            <person name="Heitman J."/>
            <person name="Henrissat B."/>
            <person name="Iturriaga E.A."/>
            <person name="Lang B.F."/>
            <person name="Lavin J.L."/>
            <person name="Lee S."/>
            <person name="Li W."/>
            <person name="Lindquist E."/>
            <person name="Lopez-Garcia S."/>
            <person name="Luque E.M."/>
            <person name="Marcos A.T."/>
            <person name="Martin J."/>
            <person name="McCluskey K."/>
            <person name="Medina H.R."/>
            <person name="Miralles-Duran A."/>
            <person name="Miyazaki A."/>
            <person name="Munoz-Torres E."/>
            <person name="Oguiza J.A."/>
            <person name="Ohm R."/>
            <person name="Olmedo M."/>
            <person name="Orejas M."/>
            <person name="Ortiz-Castellanos L."/>
            <person name="Pisabarro A.G."/>
            <person name="Rodriguez-Romero J."/>
            <person name="Ruiz-Herrera J."/>
            <person name="Ruiz-Vazquez R."/>
            <person name="Sanz C."/>
            <person name="Schackwitz W."/>
            <person name="Schmutz J."/>
            <person name="Shahriari M."/>
            <person name="Shelest E."/>
            <person name="Silva-Franco F."/>
            <person name="Soanes D."/>
            <person name="Syed K."/>
            <person name="Tagua V.G."/>
            <person name="Talbot N.J."/>
            <person name="Thon M."/>
            <person name="De vries R.P."/>
            <person name="Wiebenga A."/>
            <person name="Yadav J.S."/>
            <person name="Braun E.L."/>
            <person name="Baker S."/>
            <person name="Garre V."/>
            <person name="Horwitz B."/>
            <person name="Torres-Martinez S."/>
            <person name="Idnurm A."/>
            <person name="Herrera-Estrella A."/>
            <person name="Gabaldon T."/>
            <person name="Grigoriev I.V."/>
        </authorList>
    </citation>
    <scope>NUCLEOTIDE SEQUENCE [LARGE SCALE GENOMIC DNA]</scope>
    <source>
        <strain evidence="4">NRRL 1555(-)</strain>
    </source>
</reference>
<evidence type="ECO:0000256" key="1">
    <source>
        <dbReference type="SAM" id="Coils"/>
    </source>
</evidence>
<dbReference type="InterPro" id="IPR023214">
    <property type="entry name" value="HAD_sf"/>
</dbReference>
<dbReference type="GeneID" id="28999066"/>